<accession>A0ABZ0RQZ5</accession>
<evidence type="ECO:0000313" key="2">
    <source>
        <dbReference type="Proteomes" id="UP001322664"/>
    </source>
</evidence>
<gene>
    <name evidence="1" type="ORF">R6U77_12205</name>
</gene>
<proteinExistence type="predicted"/>
<dbReference type="Proteomes" id="UP001322664">
    <property type="component" value="Chromosome"/>
</dbReference>
<name>A0ABZ0RQZ5_9BACI</name>
<protein>
    <submittedName>
        <fullName evidence="1">Uncharacterized protein</fullName>
    </submittedName>
</protein>
<reference evidence="1 2" key="1">
    <citation type="submission" date="2023-09" db="EMBL/GenBank/DDBJ databases">
        <authorList>
            <person name="Page C.A."/>
            <person name="Perez-Diaz I.M."/>
        </authorList>
    </citation>
    <scope>NUCLEOTIDE SEQUENCE [LARGE SCALE GENOMIC DNA]</scope>
    <source>
        <strain evidence="1 2">Ll15</strain>
    </source>
</reference>
<organism evidence="1 2">
    <name type="scientific">Lysinibacillus louembei</name>
    <dbReference type="NCBI Taxonomy" id="1470088"/>
    <lineage>
        <taxon>Bacteria</taxon>
        <taxon>Bacillati</taxon>
        <taxon>Bacillota</taxon>
        <taxon>Bacilli</taxon>
        <taxon>Bacillales</taxon>
        <taxon>Bacillaceae</taxon>
        <taxon>Lysinibacillus</taxon>
    </lineage>
</organism>
<sequence length="144" mass="17273">MTKEKLLLWEPLTENPFSRLEREMLFVKMVYEVDFILVFKDYETSFEYTFTYKKPEERPYPILTFRSCEEMARPDIESLIGLLENPPMYNPTFYKVENSDFLAWYDNNFSARATLQPNVEHHLFITSDFFIDVLSEIQPVVTIK</sequence>
<evidence type="ECO:0000313" key="1">
    <source>
        <dbReference type="EMBL" id="WPK10644.1"/>
    </source>
</evidence>
<dbReference type="RefSeq" id="WP_319835842.1">
    <property type="nucleotide sequence ID" value="NZ_CP137624.1"/>
</dbReference>
<dbReference type="EMBL" id="CP137624">
    <property type="protein sequence ID" value="WPK10644.1"/>
    <property type="molecule type" value="Genomic_DNA"/>
</dbReference>
<keyword evidence="2" id="KW-1185">Reference proteome</keyword>